<protein>
    <submittedName>
        <fullName evidence="1">Uncharacterized protein</fullName>
    </submittedName>
</protein>
<organism evidence="1">
    <name type="scientific">Cacopsylla melanoneura</name>
    <dbReference type="NCBI Taxonomy" id="428564"/>
    <lineage>
        <taxon>Eukaryota</taxon>
        <taxon>Metazoa</taxon>
        <taxon>Ecdysozoa</taxon>
        <taxon>Arthropoda</taxon>
        <taxon>Hexapoda</taxon>
        <taxon>Insecta</taxon>
        <taxon>Pterygota</taxon>
        <taxon>Neoptera</taxon>
        <taxon>Paraneoptera</taxon>
        <taxon>Hemiptera</taxon>
        <taxon>Sternorrhyncha</taxon>
        <taxon>Psylloidea</taxon>
        <taxon>Psyllidae</taxon>
        <taxon>Psyllinae</taxon>
        <taxon>Cacopsylla</taxon>
    </lineage>
</organism>
<name>A0A8D9AP78_9HEMI</name>
<dbReference type="EMBL" id="HBUF01577454">
    <property type="protein sequence ID" value="CAG6768834.1"/>
    <property type="molecule type" value="Transcribed_RNA"/>
</dbReference>
<reference evidence="1" key="1">
    <citation type="submission" date="2021-05" db="EMBL/GenBank/DDBJ databases">
        <authorList>
            <person name="Alioto T."/>
            <person name="Alioto T."/>
            <person name="Gomez Garrido J."/>
        </authorList>
    </citation>
    <scope>NUCLEOTIDE SEQUENCE</scope>
</reference>
<accession>A0A8D9AP78</accession>
<proteinExistence type="predicted"/>
<evidence type="ECO:0000313" key="1">
    <source>
        <dbReference type="EMBL" id="CAG6768834.1"/>
    </source>
</evidence>
<sequence>MFNKLNVLEFSKLLFIQRFILWKIHAPGSGRVGKSFIQTDSAAEQGVVFSWLNLHFKFRICFPFRFQGHGLINTHPFSCTWKGVCKRANGVCLKTSQLCSNLPR</sequence>
<dbReference type="AlphaFoldDB" id="A0A8D9AP78"/>